<reference evidence="2 3" key="1">
    <citation type="journal article" date="2014" name="Agronomy (Basel)">
        <title>A Draft Genome Sequence for Ensete ventricosum, the Drought-Tolerant Tree Against Hunger.</title>
        <authorList>
            <person name="Harrison J."/>
            <person name="Moore K.A."/>
            <person name="Paszkiewicz K."/>
            <person name="Jones T."/>
            <person name="Grant M."/>
            <person name="Ambacheew D."/>
            <person name="Muzemil S."/>
            <person name="Studholme D.J."/>
        </authorList>
    </citation>
    <scope>NUCLEOTIDE SEQUENCE [LARGE SCALE GENOMIC DNA]</scope>
</reference>
<evidence type="ECO:0000256" key="1">
    <source>
        <dbReference type="SAM" id="Phobius"/>
    </source>
</evidence>
<dbReference type="Proteomes" id="UP000287651">
    <property type="component" value="Unassembled WGS sequence"/>
</dbReference>
<evidence type="ECO:0000313" key="3">
    <source>
        <dbReference type="Proteomes" id="UP000287651"/>
    </source>
</evidence>
<evidence type="ECO:0000313" key="2">
    <source>
        <dbReference type="EMBL" id="RRT40656.1"/>
    </source>
</evidence>
<organism evidence="2 3">
    <name type="scientific">Ensete ventricosum</name>
    <name type="common">Abyssinian banana</name>
    <name type="synonym">Musa ensete</name>
    <dbReference type="NCBI Taxonomy" id="4639"/>
    <lineage>
        <taxon>Eukaryota</taxon>
        <taxon>Viridiplantae</taxon>
        <taxon>Streptophyta</taxon>
        <taxon>Embryophyta</taxon>
        <taxon>Tracheophyta</taxon>
        <taxon>Spermatophyta</taxon>
        <taxon>Magnoliopsida</taxon>
        <taxon>Liliopsida</taxon>
        <taxon>Zingiberales</taxon>
        <taxon>Musaceae</taxon>
        <taxon>Ensete</taxon>
    </lineage>
</organism>
<gene>
    <name evidence="2" type="ORF">B296_00044076</name>
</gene>
<keyword evidence="1" id="KW-0812">Transmembrane</keyword>
<sequence>MSKDCIHFLFIPCLGSKSFPYLDEELTVEFSWNFALFFMWSVVCMDGSFCWLITSFLTFTLLVVNVLGFFCLPILLHKKCIRLLPPIVHIFVHLCCSSNTHTETLEGGVTEQNPRSQCQLYLVHLNPLSFLCFLSFGLTCFLSFLLYFPPFHPTDLPTYLPTLKNLHNLTTQR</sequence>
<feature type="transmembrane region" description="Helical" evidence="1">
    <location>
        <begin position="128"/>
        <end position="148"/>
    </location>
</feature>
<comment type="caution">
    <text evidence="2">The sequence shown here is derived from an EMBL/GenBank/DDBJ whole genome shotgun (WGS) entry which is preliminary data.</text>
</comment>
<protein>
    <submittedName>
        <fullName evidence="2">Uncharacterized protein</fullName>
    </submittedName>
</protein>
<feature type="transmembrane region" description="Helical" evidence="1">
    <location>
        <begin position="56"/>
        <end position="76"/>
    </location>
</feature>
<keyword evidence="1" id="KW-0472">Membrane</keyword>
<dbReference type="EMBL" id="AMZH03019212">
    <property type="protein sequence ID" value="RRT40656.1"/>
    <property type="molecule type" value="Genomic_DNA"/>
</dbReference>
<proteinExistence type="predicted"/>
<keyword evidence="1" id="KW-1133">Transmembrane helix</keyword>
<name>A0A426XME9_ENSVE</name>
<accession>A0A426XME9</accession>
<dbReference type="AlphaFoldDB" id="A0A426XME9"/>